<gene>
    <name evidence="9" type="ORF">GCM10023315_16960</name>
</gene>
<dbReference type="InterPro" id="IPR018117">
    <property type="entry name" value="C5_DNA_meth_AS"/>
</dbReference>
<keyword evidence="2 6" id="KW-0808">Transferase</keyword>
<evidence type="ECO:0000256" key="3">
    <source>
        <dbReference type="ARBA" id="ARBA00022691"/>
    </source>
</evidence>
<dbReference type="PROSITE" id="PS00095">
    <property type="entry name" value="C5_MTASE_2"/>
    <property type="match status" value="1"/>
</dbReference>
<dbReference type="PROSITE" id="PS00094">
    <property type="entry name" value="C5_MTASE_1"/>
    <property type="match status" value="1"/>
</dbReference>
<dbReference type="Pfam" id="PF00145">
    <property type="entry name" value="DNA_methylase"/>
    <property type="match status" value="1"/>
</dbReference>
<evidence type="ECO:0000256" key="7">
    <source>
        <dbReference type="RuleBase" id="RU000416"/>
    </source>
</evidence>
<dbReference type="InterPro" id="IPR029063">
    <property type="entry name" value="SAM-dependent_MTases_sf"/>
</dbReference>
<dbReference type="InterPro" id="IPR050390">
    <property type="entry name" value="C5-Methyltransferase"/>
</dbReference>
<dbReference type="RefSeq" id="WP_345167042.1">
    <property type="nucleotide sequence ID" value="NZ_BAABJK010000004.1"/>
</dbReference>
<name>A0ABP9HCZ2_9FLAO</name>
<sequence length="411" mass="47637">MDNKKFKVASLFSGCGGLDLGFIQSSFEVVWANDFFREAVETYKQNIGDHIILGDITKIPSNEIPDHFDILLGGFPCQGFSIANIKRSMKDERNFLYKEMLRIIKDKRPKYFLAENVKGLLSMQKGKVIEMIINDFQSLGYDVDYRLLKASDYGVPQHRERVVIIGNRLGLKNPFPKKSHGNDEELLPFVSTKEAVGFLSKARIRDKSFILNGQRIFNHKARTNVHDKFWGRKHQVNQHDICDYLKYWRAKSGWSTKRVDEHFGYAHTAGHWFRKDNNSGSIPNPSDWWELKKILGFDDKYDQQVTELELKPITFEQSLRINNWSTPSDTITATGPEIHPNRERRMSVRECALLQTFPMDFEFIGSLGNQYKQIGNAVPVLMAHKIAEEIKKELQLHDQQANRKTRIEVLK</sequence>
<dbReference type="SUPFAM" id="SSF53335">
    <property type="entry name" value="S-adenosyl-L-methionine-dependent methyltransferases"/>
    <property type="match status" value="1"/>
</dbReference>
<dbReference type="InterPro" id="IPR001525">
    <property type="entry name" value="C5_MeTfrase"/>
</dbReference>
<dbReference type="PANTHER" id="PTHR10629">
    <property type="entry name" value="CYTOSINE-SPECIFIC METHYLTRANSFERASE"/>
    <property type="match status" value="1"/>
</dbReference>
<dbReference type="CDD" id="cd00315">
    <property type="entry name" value="Cyt_C5_DNA_methylase"/>
    <property type="match status" value="1"/>
</dbReference>
<dbReference type="PRINTS" id="PR00105">
    <property type="entry name" value="C5METTRFRASE"/>
</dbReference>
<proteinExistence type="inferred from homology"/>
<evidence type="ECO:0000256" key="2">
    <source>
        <dbReference type="ARBA" id="ARBA00022679"/>
    </source>
</evidence>
<comment type="catalytic activity">
    <reaction evidence="5 8">
        <text>a 2'-deoxycytidine in DNA + S-adenosyl-L-methionine = a 5-methyl-2'-deoxycytidine in DNA + S-adenosyl-L-homocysteine + H(+)</text>
        <dbReference type="Rhea" id="RHEA:13681"/>
        <dbReference type="Rhea" id="RHEA-COMP:11369"/>
        <dbReference type="Rhea" id="RHEA-COMP:11370"/>
        <dbReference type="ChEBI" id="CHEBI:15378"/>
        <dbReference type="ChEBI" id="CHEBI:57856"/>
        <dbReference type="ChEBI" id="CHEBI:59789"/>
        <dbReference type="ChEBI" id="CHEBI:85452"/>
        <dbReference type="ChEBI" id="CHEBI:85454"/>
        <dbReference type="EC" id="2.1.1.37"/>
    </reaction>
</comment>
<evidence type="ECO:0000313" key="9">
    <source>
        <dbReference type="EMBL" id="GAA4968053.1"/>
    </source>
</evidence>
<keyword evidence="3 6" id="KW-0949">S-adenosyl-L-methionine</keyword>
<dbReference type="PANTHER" id="PTHR10629:SF52">
    <property type="entry name" value="DNA (CYTOSINE-5)-METHYLTRANSFERASE 1"/>
    <property type="match status" value="1"/>
</dbReference>
<dbReference type="EMBL" id="BAABJK010000004">
    <property type="protein sequence ID" value="GAA4968053.1"/>
    <property type="molecule type" value="Genomic_DNA"/>
</dbReference>
<reference evidence="10" key="1">
    <citation type="journal article" date="2019" name="Int. J. Syst. Evol. Microbiol.">
        <title>The Global Catalogue of Microorganisms (GCM) 10K type strain sequencing project: providing services to taxonomists for standard genome sequencing and annotation.</title>
        <authorList>
            <consortium name="The Broad Institute Genomics Platform"/>
            <consortium name="The Broad Institute Genome Sequencing Center for Infectious Disease"/>
            <person name="Wu L."/>
            <person name="Ma J."/>
        </authorList>
    </citation>
    <scope>NUCLEOTIDE SEQUENCE [LARGE SCALE GENOMIC DNA]</scope>
    <source>
        <strain evidence="10">JCM 18287</strain>
    </source>
</reference>
<dbReference type="Gene3D" id="3.40.50.150">
    <property type="entry name" value="Vaccinia Virus protein VP39"/>
    <property type="match status" value="1"/>
</dbReference>
<comment type="similarity">
    <text evidence="6 7">Belongs to the class I-like SAM-binding methyltransferase superfamily. C5-methyltransferase family.</text>
</comment>
<accession>A0ABP9HCZ2</accession>
<comment type="caution">
    <text evidence="9">The sequence shown here is derived from an EMBL/GenBank/DDBJ whole genome shotgun (WGS) entry which is preliminary data.</text>
</comment>
<dbReference type="EC" id="2.1.1.37" evidence="8"/>
<evidence type="ECO:0000256" key="6">
    <source>
        <dbReference type="PROSITE-ProRule" id="PRU01016"/>
    </source>
</evidence>
<dbReference type="NCBIfam" id="TIGR00675">
    <property type="entry name" value="dcm"/>
    <property type="match status" value="1"/>
</dbReference>
<dbReference type="Gene3D" id="3.90.120.10">
    <property type="entry name" value="DNA Methylase, subunit A, domain 2"/>
    <property type="match status" value="1"/>
</dbReference>
<evidence type="ECO:0000256" key="4">
    <source>
        <dbReference type="ARBA" id="ARBA00022747"/>
    </source>
</evidence>
<organism evidence="9 10">
    <name type="scientific">Algibacter aquimarinus</name>
    <dbReference type="NCBI Taxonomy" id="1136748"/>
    <lineage>
        <taxon>Bacteria</taxon>
        <taxon>Pseudomonadati</taxon>
        <taxon>Bacteroidota</taxon>
        <taxon>Flavobacteriia</taxon>
        <taxon>Flavobacteriales</taxon>
        <taxon>Flavobacteriaceae</taxon>
        <taxon>Algibacter</taxon>
    </lineage>
</organism>
<evidence type="ECO:0000256" key="5">
    <source>
        <dbReference type="ARBA" id="ARBA00047422"/>
    </source>
</evidence>
<keyword evidence="4" id="KW-0680">Restriction system</keyword>
<protein>
    <recommendedName>
        <fullName evidence="8">Cytosine-specific methyltransferase</fullName>
        <ecNumber evidence="8">2.1.1.37</ecNumber>
    </recommendedName>
</protein>
<evidence type="ECO:0000256" key="8">
    <source>
        <dbReference type="RuleBase" id="RU000417"/>
    </source>
</evidence>
<keyword evidence="10" id="KW-1185">Reference proteome</keyword>
<evidence type="ECO:0000313" key="10">
    <source>
        <dbReference type="Proteomes" id="UP001501692"/>
    </source>
</evidence>
<dbReference type="InterPro" id="IPR031303">
    <property type="entry name" value="C5_meth_CS"/>
</dbReference>
<dbReference type="PROSITE" id="PS51679">
    <property type="entry name" value="SAM_MT_C5"/>
    <property type="match status" value="1"/>
</dbReference>
<evidence type="ECO:0000256" key="1">
    <source>
        <dbReference type="ARBA" id="ARBA00022603"/>
    </source>
</evidence>
<dbReference type="Proteomes" id="UP001501692">
    <property type="component" value="Unassembled WGS sequence"/>
</dbReference>
<feature type="active site" evidence="6">
    <location>
        <position position="77"/>
    </location>
</feature>
<keyword evidence="1 6" id="KW-0489">Methyltransferase</keyword>